<evidence type="ECO:0000256" key="1">
    <source>
        <dbReference type="ARBA" id="ARBA00001946"/>
    </source>
</evidence>
<dbReference type="PANTHER" id="PTHR43046">
    <property type="entry name" value="GDP-MANNOSE MANNOSYL HYDROLASE"/>
    <property type="match status" value="1"/>
</dbReference>
<dbReference type="CDD" id="cd02883">
    <property type="entry name" value="NUDIX_Hydrolase"/>
    <property type="match status" value="1"/>
</dbReference>
<keyword evidence="2 4" id="KW-0378">Hydrolase</keyword>
<dbReference type="Gene3D" id="3.90.79.10">
    <property type="entry name" value="Nucleoside Triphosphate Pyrophosphohydrolase"/>
    <property type="match status" value="1"/>
</dbReference>
<evidence type="ECO:0000256" key="2">
    <source>
        <dbReference type="ARBA" id="ARBA00022801"/>
    </source>
</evidence>
<dbReference type="AlphaFoldDB" id="A0A1N6MAF8"/>
<accession>A0A1N6MAF8</accession>
<proteinExistence type="predicted"/>
<dbReference type="RefSeq" id="WP_074374880.1">
    <property type="nucleotide sequence ID" value="NZ_AP024908.1"/>
</dbReference>
<dbReference type="SUPFAM" id="SSF55811">
    <property type="entry name" value="Nudix"/>
    <property type="match status" value="1"/>
</dbReference>
<evidence type="ECO:0000313" key="4">
    <source>
        <dbReference type="EMBL" id="SIO96442.1"/>
    </source>
</evidence>
<dbReference type="Pfam" id="PF00293">
    <property type="entry name" value="NUDIX"/>
    <property type="match status" value="1"/>
</dbReference>
<dbReference type="InterPro" id="IPR020084">
    <property type="entry name" value="NUDIX_hydrolase_CS"/>
</dbReference>
<dbReference type="GO" id="GO:0016787">
    <property type="term" value="F:hydrolase activity"/>
    <property type="evidence" value="ECO:0007669"/>
    <property type="project" value="UniProtKB-KW"/>
</dbReference>
<name>A0A1N6MAF8_9VIBR</name>
<gene>
    <name evidence="4" type="ORF">VSP9026_04231</name>
</gene>
<dbReference type="PROSITE" id="PS51462">
    <property type="entry name" value="NUDIX"/>
    <property type="match status" value="1"/>
</dbReference>
<dbReference type="InterPro" id="IPR015797">
    <property type="entry name" value="NUDIX_hydrolase-like_dom_sf"/>
</dbReference>
<organism evidence="4 5">
    <name type="scientific">Vibrio spartinae</name>
    <dbReference type="NCBI Taxonomy" id="1918945"/>
    <lineage>
        <taxon>Bacteria</taxon>
        <taxon>Pseudomonadati</taxon>
        <taxon>Pseudomonadota</taxon>
        <taxon>Gammaproteobacteria</taxon>
        <taxon>Vibrionales</taxon>
        <taxon>Vibrionaceae</taxon>
        <taxon>Vibrio</taxon>
    </lineage>
</organism>
<dbReference type="OrthoDB" id="9804442at2"/>
<evidence type="ECO:0000313" key="5">
    <source>
        <dbReference type="Proteomes" id="UP000184774"/>
    </source>
</evidence>
<reference evidence="4 5" key="1">
    <citation type="submission" date="2016-12" db="EMBL/GenBank/DDBJ databases">
        <authorList>
            <person name="Song W.-J."/>
            <person name="Kurnit D.M."/>
        </authorList>
    </citation>
    <scope>NUCLEOTIDE SEQUENCE [LARGE SCALE GENOMIC DNA]</scope>
    <source>
        <strain evidence="4 5">CECT 9026</strain>
    </source>
</reference>
<dbReference type="InterPro" id="IPR000086">
    <property type="entry name" value="NUDIX_hydrolase_dom"/>
</dbReference>
<dbReference type="EMBL" id="FSSB01000030">
    <property type="protein sequence ID" value="SIO96442.1"/>
    <property type="molecule type" value="Genomic_DNA"/>
</dbReference>
<protein>
    <submittedName>
        <fullName evidence="4">RNA pyrophosphohydrolase</fullName>
    </submittedName>
</protein>
<feature type="domain" description="Nudix hydrolase" evidence="3">
    <location>
        <begin position="21"/>
        <end position="165"/>
    </location>
</feature>
<dbReference type="PROSITE" id="PS00893">
    <property type="entry name" value="NUDIX_BOX"/>
    <property type="match status" value="1"/>
</dbReference>
<evidence type="ECO:0000259" key="3">
    <source>
        <dbReference type="PROSITE" id="PS51462"/>
    </source>
</evidence>
<dbReference type="PANTHER" id="PTHR43046:SF15">
    <property type="entry name" value="MUTT_NUDIX FAMILY PROTEIN"/>
    <property type="match status" value="1"/>
</dbReference>
<comment type="cofactor">
    <cofactor evidence="1">
        <name>Mg(2+)</name>
        <dbReference type="ChEBI" id="CHEBI:18420"/>
    </cofactor>
</comment>
<dbReference type="Proteomes" id="UP000184774">
    <property type="component" value="Unassembled WGS sequence"/>
</dbReference>
<sequence length="174" mass="19602">MRHLATSVDPEVQAQKDFQTQVRLASRAIVLNKQNEILALYTDRFDDYSLPGGGLRDGEDPIVGMVRELQEETGAYNVHNIQPLGIYEEFRPKGTEAGQVVHVVSYCYACKVADQLKEPTPENYEIQNGSHPVWLDIHQAIAHNEQALMDPSHHGENLGRETFLLRLAAKELLI</sequence>